<keyword evidence="2" id="KW-1185">Reference proteome</keyword>
<sequence length="97" mass="10366">MTDSGSPVFGMPVEEILTHVWFDGFTSGAASACGMFLPGEAADAKADELAGAAIESPELRARVQIEIRERMRSLMEHVMAHGKPDPGLTPSQLRGPE</sequence>
<dbReference type="EMBL" id="JAHCLR010000050">
    <property type="protein sequence ID" value="MBS9535597.1"/>
    <property type="molecule type" value="Genomic_DNA"/>
</dbReference>
<evidence type="ECO:0000313" key="1">
    <source>
        <dbReference type="EMBL" id="MBS9535597.1"/>
    </source>
</evidence>
<reference evidence="1 2" key="1">
    <citation type="submission" date="2021-05" db="EMBL/GenBank/DDBJ databases">
        <title>Mycobacterium acidophilum sp. nov., an extremely acid-tolerant member of the genus Mycobacterium.</title>
        <authorList>
            <person name="Xia J."/>
        </authorList>
    </citation>
    <scope>NUCLEOTIDE SEQUENCE [LARGE SCALE GENOMIC DNA]</scope>
    <source>
        <strain evidence="1 2">M1</strain>
    </source>
</reference>
<comment type="caution">
    <text evidence="1">The sequence shown here is derived from an EMBL/GenBank/DDBJ whole genome shotgun (WGS) entry which is preliminary data.</text>
</comment>
<organism evidence="1 2">
    <name type="scientific">Mycolicibacter acidiphilus</name>
    <dbReference type="NCBI Taxonomy" id="2835306"/>
    <lineage>
        <taxon>Bacteria</taxon>
        <taxon>Bacillati</taxon>
        <taxon>Actinomycetota</taxon>
        <taxon>Actinomycetes</taxon>
        <taxon>Mycobacteriales</taxon>
        <taxon>Mycobacteriaceae</taxon>
        <taxon>Mycolicibacter</taxon>
    </lineage>
</organism>
<protein>
    <submittedName>
        <fullName evidence="1">Uncharacterized protein</fullName>
    </submittedName>
</protein>
<dbReference type="RefSeq" id="WP_214094452.1">
    <property type="nucleotide sequence ID" value="NZ_JAHCLR010000050.1"/>
</dbReference>
<proteinExistence type="predicted"/>
<gene>
    <name evidence="1" type="ORF">KIH27_18585</name>
</gene>
<evidence type="ECO:0000313" key="2">
    <source>
        <dbReference type="Proteomes" id="UP001519535"/>
    </source>
</evidence>
<name>A0ABS5RMS0_9MYCO</name>
<dbReference type="Proteomes" id="UP001519535">
    <property type="component" value="Unassembled WGS sequence"/>
</dbReference>
<accession>A0ABS5RMS0</accession>